<gene>
    <name evidence="1" type="ORF">ACFQPC_00300</name>
</gene>
<organism evidence="1 2">
    <name type="scientific">Herminiimonas glaciei</name>
    <dbReference type="NCBI Taxonomy" id="523788"/>
    <lineage>
        <taxon>Bacteria</taxon>
        <taxon>Pseudomonadati</taxon>
        <taxon>Pseudomonadota</taxon>
        <taxon>Betaproteobacteria</taxon>
        <taxon>Burkholderiales</taxon>
        <taxon>Oxalobacteraceae</taxon>
        <taxon>Herminiimonas</taxon>
    </lineage>
</organism>
<name>A0ABW2I672_9BURK</name>
<accession>A0ABW2I672</accession>
<comment type="caution">
    <text evidence="1">The sequence shown here is derived from an EMBL/GenBank/DDBJ whole genome shotgun (WGS) entry which is preliminary data.</text>
</comment>
<proteinExistence type="predicted"/>
<evidence type="ECO:0000313" key="2">
    <source>
        <dbReference type="Proteomes" id="UP001596542"/>
    </source>
</evidence>
<sequence>MQSAKNRSGNSGIYLARLMSPEEVTEATGVTQIPSEIRNGWALCGDMPEGLWKVMQNQTERIGFRVSAFTTPNSRGYAIFTVQIRDYQIRFLLQMGWLKHTQFFETGARDGIYVSLGRDGGDHALVQKFHIQQHELEPLSAMSKLCLTSDLNTELPELKLATQGAFATDTIPSAMPGQWVKHVTLNVVLP</sequence>
<dbReference type="Proteomes" id="UP001596542">
    <property type="component" value="Unassembled WGS sequence"/>
</dbReference>
<keyword evidence="2" id="KW-1185">Reference proteome</keyword>
<dbReference type="RefSeq" id="WP_382269680.1">
    <property type="nucleotide sequence ID" value="NZ_JBHTBU010000001.1"/>
</dbReference>
<evidence type="ECO:0000313" key="1">
    <source>
        <dbReference type="EMBL" id="MFC7286466.1"/>
    </source>
</evidence>
<dbReference type="EMBL" id="JBHTBU010000001">
    <property type="protein sequence ID" value="MFC7286466.1"/>
    <property type="molecule type" value="Genomic_DNA"/>
</dbReference>
<protein>
    <submittedName>
        <fullName evidence="1">Uncharacterized protein</fullName>
    </submittedName>
</protein>
<reference evidence="2" key="1">
    <citation type="journal article" date="2019" name="Int. J. Syst. Evol. Microbiol.">
        <title>The Global Catalogue of Microorganisms (GCM) 10K type strain sequencing project: providing services to taxonomists for standard genome sequencing and annotation.</title>
        <authorList>
            <consortium name="The Broad Institute Genomics Platform"/>
            <consortium name="The Broad Institute Genome Sequencing Center for Infectious Disease"/>
            <person name="Wu L."/>
            <person name="Ma J."/>
        </authorList>
    </citation>
    <scope>NUCLEOTIDE SEQUENCE [LARGE SCALE GENOMIC DNA]</scope>
    <source>
        <strain evidence="2">KACC 12508</strain>
    </source>
</reference>